<dbReference type="AlphaFoldDB" id="A0A2H1K9N3"/>
<accession>A0A2H1K9N3</accession>
<sequence>MKVNQAEIDLIALGGGSVDVESDAKKELKPSLKWSDVKVLLTRRKLWGICLVSSA</sequence>
<organism evidence="1 2">
    <name type="scientific">Brevibacterium casei CIP 102111</name>
    <dbReference type="NCBI Taxonomy" id="1255625"/>
    <lineage>
        <taxon>Bacteria</taxon>
        <taxon>Bacillati</taxon>
        <taxon>Actinomycetota</taxon>
        <taxon>Actinomycetes</taxon>
        <taxon>Micrococcales</taxon>
        <taxon>Brevibacteriaceae</taxon>
        <taxon>Brevibacterium</taxon>
    </lineage>
</organism>
<reference evidence="1 2" key="1">
    <citation type="submission" date="2017-03" db="EMBL/GenBank/DDBJ databases">
        <authorList>
            <person name="Afonso C.L."/>
            <person name="Miller P.J."/>
            <person name="Scott M.A."/>
            <person name="Spackman E."/>
            <person name="Goraichik I."/>
            <person name="Dimitrov K.M."/>
            <person name="Suarez D.L."/>
            <person name="Swayne D.E."/>
        </authorList>
    </citation>
    <scope>NUCLEOTIDE SEQUENCE [LARGE SCALE GENOMIC DNA]</scope>
    <source>
        <strain evidence="1 2">CIP 102111</strain>
    </source>
</reference>
<gene>
    <name evidence="1" type="ORF">BC102111_03054</name>
</gene>
<dbReference type="RefSeq" id="WP_217987211.1">
    <property type="nucleotide sequence ID" value="NZ_FXZC01000007.1"/>
</dbReference>
<proteinExistence type="predicted"/>
<evidence type="ECO:0000313" key="2">
    <source>
        <dbReference type="Proteomes" id="UP000234333"/>
    </source>
</evidence>
<evidence type="ECO:0000313" key="1">
    <source>
        <dbReference type="EMBL" id="SMX96420.1"/>
    </source>
</evidence>
<dbReference type="EMBL" id="FXZC01000007">
    <property type="protein sequence ID" value="SMX96420.1"/>
    <property type="molecule type" value="Genomic_DNA"/>
</dbReference>
<dbReference type="Proteomes" id="UP000234333">
    <property type="component" value="Unassembled WGS sequence"/>
</dbReference>
<protein>
    <submittedName>
        <fullName evidence="1">MFS transporter, ACS family, D-galactonate transporter</fullName>
    </submittedName>
</protein>
<name>A0A2H1K9N3_9MICO</name>